<dbReference type="AlphaFoldDB" id="A0A1T4V7Z7"/>
<keyword evidence="3" id="KW-1185">Reference proteome</keyword>
<keyword evidence="1" id="KW-1133">Transmembrane helix</keyword>
<evidence type="ECO:0000313" key="2">
    <source>
        <dbReference type="EMBL" id="SKA61069.1"/>
    </source>
</evidence>
<keyword evidence="1" id="KW-0472">Membrane</keyword>
<dbReference type="EMBL" id="FUXU01000054">
    <property type="protein sequence ID" value="SKA61069.1"/>
    <property type="molecule type" value="Genomic_DNA"/>
</dbReference>
<sequence length="52" mass="5940">MKLKIFRWIIVVVLVIGAFVLGIEYERFTNLNACLDMGEKTAQGSHRICLTQ</sequence>
<gene>
    <name evidence="2" type="ORF">SAMN02745132_03417</name>
</gene>
<evidence type="ECO:0000256" key="1">
    <source>
        <dbReference type="SAM" id="Phobius"/>
    </source>
</evidence>
<protein>
    <submittedName>
        <fullName evidence="2">Uncharacterized protein</fullName>
    </submittedName>
</protein>
<feature type="transmembrane region" description="Helical" evidence="1">
    <location>
        <begin position="6"/>
        <end position="23"/>
    </location>
</feature>
<accession>A0A1T4V7Z7</accession>
<dbReference type="RefSeq" id="WP_170915208.1">
    <property type="nucleotide sequence ID" value="NZ_FUXU01000054.1"/>
</dbReference>
<name>A0A1T4V7Z7_9GAMM</name>
<dbReference type="Proteomes" id="UP000190162">
    <property type="component" value="Unassembled WGS sequence"/>
</dbReference>
<proteinExistence type="predicted"/>
<reference evidence="3" key="1">
    <citation type="submission" date="2017-02" db="EMBL/GenBank/DDBJ databases">
        <authorList>
            <person name="Varghese N."/>
            <person name="Submissions S."/>
        </authorList>
    </citation>
    <scope>NUCLEOTIDE SEQUENCE [LARGE SCALE GENOMIC DNA]</scope>
    <source>
        <strain evidence="3">DSM 22720</strain>
    </source>
</reference>
<evidence type="ECO:0000313" key="3">
    <source>
        <dbReference type="Proteomes" id="UP000190162"/>
    </source>
</evidence>
<keyword evidence="1" id="KW-0812">Transmembrane</keyword>
<organism evidence="2 3">
    <name type="scientific">Enterovibrio nigricans DSM 22720</name>
    <dbReference type="NCBI Taxonomy" id="1121868"/>
    <lineage>
        <taxon>Bacteria</taxon>
        <taxon>Pseudomonadati</taxon>
        <taxon>Pseudomonadota</taxon>
        <taxon>Gammaproteobacteria</taxon>
        <taxon>Vibrionales</taxon>
        <taxon>Vibrionaceae</taxon>
        <taxon>Enterovibrio</taxon>
    </lineage>
</organism>